<dbReference type="PANTHER" id="PTHR45784:SF8">
    <property type="entry name" value="C-TYPE MANNOSE RECEPTOR 2-RELATED"/>
    <property type="match status" value="1"/>
</dbReference>
<evidence type="ECO:0000259" key="2">
    <source>
        <dbReference type="PROSITE" id="PS50041"/>
    </source>
</evidence>
<protein>
    <recommendedName>
        <fullName evidence="2">C-type lectin domain-containing protein</fullName>
    </recommendedName>
</protein>
<gene>
    <name evidence="3" type="ORF">QQF64_001004</name>
</gene>
<dbReference type="InterPro" id="IPR018378">
    <property type="entry name" value="C-type_lectin_CS"/>
</dbReference>
<keyword evidence="1" id="KW-1015">Disulfide bond</keyword>
<organism evidence="3 4">
    <name type="scientific">Cirrhinus molitorella</name>
    <name type="common">mud carp</name>
    <dbReference type="NCBI Taxonomy" id="172907"/>
    <lineage>
        <taxon>Eukaryota</taxon>
        <taxon>Metazoa</taxon>
        <taxon>Chordata</taxon>
        <taxon>Craniata</taxon>
        <taxon>Vertebrata</taxon>
        <taxon>Euteleostomi</taxon>
        <taxon>Actinopterygii</taxon>
        <taxon>Neopterygii</taxon>
        <taxon>Teleostei</taxon>
        <taxon>Ostariophysi</taxon>
        <taxon>Cypriniformes</taxon>
        <taxon>Cyprinidae</taxon>
        <taxon>Labeoninae</taxon>
        <taxon>Labeonini</taxon>
        <taxon>Cirrhinus</taxon>
    </lineage>
</organism>
<reference evidence="3 4" key="1">
    <citation type="submission" date="2023-09" db="EMBL/GenBank/DDBJ databases">
        <authorList>
            <person name="Wang M."/>
        </authorList>
    </citation>
    <scope>NUCLEOTIDE SEQUENCE [LARGE SCALE GENOMIC DNA]</scope>
    <source>
        <strain evidence="3">GT-2023</strain>
        <tissue evidence="3">Liver</tissue>
    </source>
</reference>
<dbReference type="SMART" id="SM00034">
    <property type="entry name" value="CLECT"/>
    <property type="match status" value="1"/>
</dbReference>
<dbReference type="PANTHER" id="PTHR45784">
    <property type="entry name" value="C-TYPE LECTIN DOMAIN FAMILY 20 MEMBER A-RELATED"/>
    <property type="match status" value="1"/>
</dbReference>
<dbReference type="InterPro" id="IPR016187">
    <property type="entry name" value="CTDL_fold"/>
</dbReference>
<evidence type="ECO:0000256" key="1">
    <source>
        <dbReference type="ARBA" id="ARBA00023157"/>
    </source>
</evidence>
<evidence type="ECO:0000313" key="3">
    <source>
        <dbReference type="EMBL" id="KAL1282201.1"/>
    </source>
</evidence>
<evidence type="ECO:0000313" key="4">
    <source>
        <dbReference type="Proteomes" id="UP001558613"/>
    </source>
</evidence>
<name>A0ABR3P073_9TELE</name>
<sequence length="186" mass="21940">MLIQLAGDNSLDKWIGLYRNLSNINQFLWSDGDLFTYSKWHSGQPNNINENQYCVTLLYNWSNDYECFKLYTFFCYKTVFILVKEKKTWEEALEYCRTHHTDLASITTERQLELIKHETTESQTESVWTGLRYLVGQWFWVSNKPLGNQISVPECPAQPFSCGARNTKTDKWENRDCAEKLSFLCN</sequence>
<dbReference type="PROSITE" id="PS00615">
    <property type="entry name" value="C_TYPE_LECTIN_1"/>
    <property type="match status" value="1"/>
</dbReference>
<dbReference type="InterPro" id="IPR016186">
    <property type="entry name" value="C-type_lectin-like/link_sf"/>
</dbReference>
<dbReference type="SUPFAM" id="SSF56436">
    <property type="entry name" value="C-type lectin-like"/>
    <property type="match status" value="2"/>
</dbReference>
<proteinExistence type="predicted"/>
<comment type="caution">
    <text evidence="3">The sequence shown here is derived from an EMBL/GenBank/DDBJ whole genome shotgun (WGS) entry which is preliminary data.</text>
</comment>
<accession>A0ABR3P073</accession>
<dbReference type="PROSITE" id="PS50041">
    <property type="entry name" value="C_TYPE_LECTIN_2"/>
    <property type="match status" value="2"/>
</dbReference>
<feature type="domain" description="C-type lectin" evidence="2">
    <location>
        <begin position="71"/>
        <end position="186"/>
    </location>
</feature>
<keyword evidence="4" id="KW-1185">Reference proteome</keyword>
<dbReference type="Pfam" id="PF00059">
    <property type="entry name" value="Lectin_C"/>
    <property type="match status" value="2"/>
</dbReference>
<dbReference type="InterPro" id="IPR001304">
    <property type="entry name" value="C-type_lectin-like"/>
</dbReference>
<feature type="domain" description="C-type lectin" evidence="2">
    <location>
        <begin position="1"/>
        <end position="76"/>
    </location>
</feature>
<dbReference type="CDD" id="cd00037">
    <property type="entry name" value="CLECT"/>
    <property type="match status" value="2"/>
</dbReference>
<dbReference type="Proteomes" id="UP001558613">
    <property type="component" value="Unassembled WGS sequence"/>
</dbReference>
<dbReference type="Gene3D" id="3.10.100.10">
    <property type="entry name" value="Mannose-Binding Protein A, subunit A"/>
    <property type="match status" value="2"/>
</dbReference>
<dbReference type="EMBL" id="JAYMGO010000001">
    <property type="protein sequence ID" value="KAL1282201.1"/>
    <property type="molecule type" value="Genomic_DNA"/>
</dbReference>